<proteinExistence type="inferred from homology"/>
<accession>A0A7C2ZIE3</accession>
<dbReference type="PRINTS" id="PR00207">
    <property type="entry name" value="FLAGELLIN"/>
</dbReference>
<dbReference type="GO" id="GO:0005576">
    <property type="term" value="C:extracellular region"/>
    <property type="evidence" value="ECO:0007669"/>
    <property type="project" value="UniProtKB-SubCell"/>
</dbReference>
<dbReference type="InterPro" id="IPR046358">
    <property type="entry name" value="Flagellin_C"/>
</dbReference>
<evidence type="ECO:0000259" key="4">
    <source>
        <dbReference type="Pfam" id="PF00669"/>
    </source>
</evidence>
<comment type="caution">
    <text evidence="6">The sequence shown here is derived from an EMBL/GenBank/DDBJ whole genome shotgun (WGS) entry which is preliminary data.</text>
</comment>
<feature type="domain" description="Flagellin C-terminal" evidence="5">
    <location>
        <begin position="451"/>
        <end position="534"/>
    </location>
</feature>
<dbReference type="InterPro" id="IPR001492">
    <property type="entry name" value="Flagellin"/>
</dbReference>
<comment type="similarity">
    <text evidence="1 3">Belongs to the bacterial flagellin family.</text>
</comment>
<dbReference type="PANTHER" id="PTHR42792:SF2">
    <property type="entry name" value="FLAGELLIN"/>
    <property type="match status" value="1"/>
</dbReference>
<evidence type="ECO:0000313" key="6">
    <source>
        <dbReference type="EMBL" id="HEW46267.1"/>
    </source>
</evidence>
<reference evidence="6" key="1">
    <citation type="journal article" date="2020" name="mSystems">
        <title>Genome- and Community-Level Interaction Insights into Carbon Utilization and Element Cycling Functions of Hydrothermarchaeota in Hydrothermal Sediment.</title>
        <authorList>
            <person name="Zhou Z."/>
            <person name="Liu Y."/>
            <person name="Xu W."/>
            <person name="Pan J."/>
            <person name="Luo Z.H."/>
            <person name="Li M."/>
        </authorList>
    </citation>
    <scope>NUCLEOTIDE SEQUENCE [LARGE SCALE GENOMIC DNA]</scope>
    <source>
        <strain evidence="6">SpSt-132</strain>
    </source>
</reference>
<comment type="function">
    <text evidence="3">Flagellin is the subunit protein which polymerizes to form the filaments of bacterial flagella.</text>
</comment>
<dbReference type="Gene3D" id="1.20.1330.10">
    <property type="entry name" value="f41 fragment of flagellin, N-terminal domain"/>
    <property type="match status" value="2"/>
</dbReference>
<sequence>MALRVNFNFEAAASQTAIVKNERDMNKSLLRLSTGLRILNAADDSAGLFIADQLSVVSSGLEEGNKNIQTGLSALRIAESSAGQIFDRLNEIYKRTVRAANDINDPNARSSLQREIDNFIDAIKKIGTDTEYNGIKLLDGTFAQRYIHYGARKDQVLEVNISSVLPNDIGAYLAKGQGAIYNSGTSATTNTTFSAQLGTTSNWLVDSGDYVDVAGIRALSYDGTQRFVDAATLAKNINSNKDLQALGIEAVAKNTNKADQAFTGFANFYAINDANGDGGTSLTSVTLNFYIGNAGAAGSATFTVTIDSSITSVQQLADAINTQASGANAPISAKVVNNKLVLETNNGETIAVKVGINGTIGIGDSIAIKLNQVLEGAPNVTFDNTNKYAYYIDVGTIDIAGIDTYKLDYNGVSASNQGFNFNITSGSYATAKNLYAVNVLTNEEAEESMLIVKKALQRVDTVRAQIGAVMNNLQSIYDSQKVAQDNTREAENVIRNTDYAEEMTNFTKLQIKMQSSMAMLAQANQLPQLVLQLLR</sequence>
<dbReference type="Pfam" id="PF00669">
    <property type="entry name" value="Flagellin_N"/>
    <property type="match status" value="1"/>
</dbReference>
<comment type="subcellular location">
    <subcellularLocation>
        <location evidence="3">Secreted</location>
    </subcellularLocation>
    <subcellularLocation>
        <location evidence="3">Bacterial flagellum</location>
    </subcellularLocation>
</comment>
<keyword evidence="3" id="KW-0964">Secreted</keyword>
<dbReference type="GO" id="GO:0005198">
    <property type="term" value="F:structural molecule activity"/>
    <property type="evidence" value="ECO:0007669"/>
    <property type="project" value="UniProtKB-UniRule"/>
</dbReference>
<dbReference type="InterPro" id="IPR001029">
    <property type="entry name" value="Flagellin_N"/>
</dbReference>
<keyword evidence="6" id="KW-0966">Cell projection</keyword>
<keyword evidence="2 3" id="KW-0975">Bacterial flagellum</keyword>
<evidence type="ECO:0000256" key="3">
    <source>
        <dbReference type="RuleBase" id="RU362073"/>
    </source>
</evidence>
<name>A0A7C2ZIE3_9AQUI</name>
<dbReference type="EMBL" id="DSFP01000054">
    <property type="protein sequence ID" value="HEW46267.1"/>
    <property type="molecule type" value="Genomic_DNA"/>
</dbReference>
<dbReference type="GO" id="GO:0009288">
    <property type="term" value="C:bacterial-type flagellum"/>
    <property type="evidence" value="ECO:0007669"/>
    <property type="project" value="UniProtKB-SubCell"/>
</dbReference>
<dbReference type="SUPFAM" id="SSF64518">
    <property type="entry name" value="Phase 1 flagellin"/>
    <property type="match status" value="1"/>
</dbReference>
<dbReference type="AlphaFoldDB" id="A0A7C2ZIE3"/>
<dbReference type="PANTHER" id="PTHR42792">
    <property type="entry name" value="FLAGELLIN"/>
    <property type="match status" value="1"/>
</dbReference>
<evidence type="ECO:0000256" key="2">
    <source>
        <dbReference type="ARBA" id="ARBA00023143"/>
    </source>
</evidence>
<organism evidence="6">
    <name type="scientific">Hydrogenobacter sp</name>
    <dbReference type="NCBI Taxonomy" id="2152829"/>
    <lineage>
        <taxon>Bacteria</taxon>
        <taxon>Pseudomonadati</taxon>
        <taxon>Aquificota</taxon>
        <taxon>Aquificia</taxon>
        <taxon>Aquificales</taxon>
        <taxon>Aquificaceae</taxon>
        <taxon>Hydrogenobacter</taxon>
    </lineage>
</organism>
<keyword evidence="6" id="KW-0969">Cilium</keyword>
<gene>
    <name evidence="6" type="ORF">ENO47_06340</name>
</gene>
<evidence type="ECO:0000259" key="5">
    <source>
        <dbReference type="Pfam" id="PF00700"/>
    </source>
</evidence>
<dbReference type="Gene3D" id="3.30.70.2120">
    <property type="match status" value="1"/>
</dbReference>
<protein>
    <recommendedName>
        <fullName evidence="3">Flagellin</fullName>
    </recommendedName>
</protein>
<feature type="domain" description="Flagellin N-terminal" evidence="4">
    <location>
        <begin position="5"/>
        <end position="142"/>
    </location>
</feature>
<dbReference type="Pfam" id="PF00700">
    <property type="entry name" value="Flagellin_C"/>
    <property type="match status" value="1"/>
</dbReference>
<evidence type="ECO:0000256" key="1">
    <source>
        <dbReference type="ARBA" id="ARBA00005709"/>
    </source>
</evidence>
<keyword evidence="6" id="KW-0282">Flagellum</keyword>